<evidence type="ECO:0000256" key="1">
    <source>
        <dbReference type="SAM" id="Phobius"/>
    </source>
</evidence>
<feature type="transmembrane region" description="Helical" evidence="1">
    <location>
        <begin position="147"/>
        <end position="167"/>
    </location>
</feature>
<reference evidence="3" key="2">
    <citation type="submission" date="2023-01" db="EMBL/GenBank/DDBJ databases">
        <authorList>
            <person name="Petersen C."/>
        </authorList>
    </citation>
    <scope>NUCLEOTIDE SEQUENCE</scope>
    <source>
        <strain evidence="3">IBT 17514</strain>
    </source>
</reference>
<dbReference type="Proteomes" id="UP001215712">
    <property type="component" value="Unassembled WGS sequence"/>
</dbReference>
<keyword evidence="1" id="KW-0812">Transmembrane</keyword>
<feature type="transmembrane region" description="Helical" evidence="1">
    <location>
        <begin position="526"/>
        <end position="549"/>
    </location>
</feature>
<feature type="transmembrane region" description="Helical" evidence="1">
    <location>
        <begin position="651"/>
        <end position="673"/>
    </location>
</feature>
<feature type="transmembrane region" description="Helical" evidence="1">
    <location>
        <begin position="581"/>
        <end position="602"/>
    </location>
</feature>
<dbReference type="Pfam" id="PF20163">
    <property type="entry name" value="DUF6536"/>
    <property type="match status" value="1"/>
</dbReference>
<feature type="transmembrane region" description="Helical" evidence="1">
    <location>
        <begin position="693"/>
        <end position="713"/>
    </location>
</feature>
<organism evidence="3 4">
    <name type="scientific">Penicillium malachiteum</name>
    <dbReference type="NCBI Taxonomy" id="1324776"/>
    <lineage>
        <taxon>Eukaryota</taxon>
        <taxon>Fungi</taxon>
        <taxon>Dikarya</taxon>
        <taxon>Ascomycota</taxon>
        <taxon>Pezizomycotina</taxon>
        <taxon>Eurotiomycetes</taxon>
        <taxon>Eurotiomycetidae</taxon>
        <taxon>Eurotiales</taxon>
        <taxon>Aspergillaceae</taxon>
        <taxon>Penicillium</taxon>
    </lineage>
</organism>
<gene>
    <name evidence="3" type="ORF">N7493_006526</name>
</gene>
<comment type="caution">
    <text evidence="3">The sequence shown here is derived from an EMBL/GenBank/DDBJ whole genome shotgun (WGS) entry which is preliminary data.</text>
</comment>
<feature type="domain" description="DUF6536" evidence="2">
    <location>
        <begin position="58"/>
        <end position="189"/>
    </location>
</feature>
<dbReference type="AlphaFoldDB" id="A0AAD6HKR0"/>
<name>A0AAD6HKR0_9EURO</name>
<keyword evidence="4" id="KW-1185">Reference proteome</keyword>
<proteinExistence type="predicted"/>
<dbReference type="EMBL" id="JAQJAN010000008">
    <property type="protein sequence ID" value="KAJ5724798.1"/>
    <property type="molecule type" value="Genomic_DNA"/>
</dbReference>
<sequence>MGLRPYSSLGNVSSKSQIKRGWEFPQLFSTQSTPTSHRRKHKKKYKIALAPQIAGGFLLMHLVFMIVAFSIAYSKEANNGEFEILELYKGSCSTTDSWTTVLHLLINISSTLLLGASSSMMQVIGAPSRSAVNRAHKERKNFGATDWKRRILWLSLLFTSVPIHMLYNSIIFRTVSTSDFGTVLIPEDLGRDEPLVYNEVERNSFYSVTGAQAGEIQKEIFNSTFTNATFAECVKKYDTSFNTKYGTLVLTADRKHFSNASSLEGESGNVKDPTDGASYDYTASQSDILQEINEGTWRVRGDFWSYHEWNFTASDGSIFTYGCGQPGIGINAYLHRASPTRSFEGFLDDSSNWADSSWAGNLTYQFAGYTHAEYFFLEMLPKACMYKEVTEKCQLSFSPPTALIVLSCSMVKLACMVLATWHKREEPLLTIGDSIASFLSDPDPKTKGRCLMSRPDIWSLSYVRSKLAELTSYFLGRSKDSQDGSEILLATAEFQNETVQPTVLSPKKLRWHRAASRMRIELTHTFLRSCDMGIFVALLFSIATVVTGYDSAKGAISGIWSMGFGSANLKTLITRHLSHKIIALILLANVPQLILSIQYYLINTMLTCMLVAAEWDGYALHRKHLRVSNPQGDQRSTYYLSMSFRYSVPKLTLFTLAHWMVSQSLFFVNVVGYDVHGQEDKLTSTRGVCYSPLAILIVFFLLSACYIVCIVLCRKRFKSYAPVVAHCSAAISAACHPPVDDVDAALKPVMWGEIVVHGDGLDEINGRGNQQEDEKIGMIRDMPPLDSSPSHFPHCSVTSLEVRPPQHDQSYY</sequence>
<evidence type="ECO:0000313" key="3">
    <source>
        <dbReference type="EMBL" id="KAJ5724798.1"/>
    </source>
</evidence>
<evidence type="ECO:0000313" key="4">
    <source>
        <dbReference type="Proteomes" id="UP001215712"/>
    </source>
</evidence>
<keyword evidence="1" id="KW-1133">Transmembrane helix</keyword>
<keyword evidence="1" id="KW-0472">Membrane</keyword>
<dbReference type="InterPro" id="IPR046623">
    <property type="entry name" value="DUF6536"/>
</dbReference>
<protein>
    <recommendedName>
        <fullName evidence="2">DUF6536 domain-containing protein</fullName>
    </recommendedName>
</protein>
<reference evidence="3" key="1">
    <citation type="journal article" date="2023" name="IMA Fungus">
        <title>Comparative genomic study of the Penicillium genus elucidates a diverse pangenome and 15 lateral gene transfer events.</title>
        <authorList>
            <person name="Petersen C."/>
            <person name="Sorensen T."/>
            <person name="Nielsen M.R."/>
            <person name="Sondergaard T.E."/>
            <person name="Sorensen J.L."/>
            <person name="Fitzpatrick D.A."/>
            <person name="Frisvad J.C."/>
            <person name="Nielsen K.L."/>
        </authorList>
    </citation>
    <scope>NUCLEOTIDE SEQUENCE</scope>
    <source>
        <strain evidence="3">IBT 17514</strain>
    </source>
</reference>
<accession>A0AAD6HKR0</accession>
<evidence type="ECO:0000259" key="2">
    <source>
        <dbReference type="Pfam" id="PF20163"/>
    </source>
</evidence>
<dbReference type="PANTHER" id="PTHR35395:SF1">
    <property type="entry name" value="DUF6536 DOMAIN-CONTAINING PROTEIN"/>
    <property type="match status" value="1"/>
</dbReference>
<dbReference type="PANTHER" id="PTHR35395">
    <property type="entry name" value="DUF6536 DOMAIN-CONTAINING PROTEIN"/>
    <property type="match status" value="1"/>
</dbReference>
<feature type="transmembrane region" description="Helical" evidence="1">
    <location>
        <begin position="47"/>
        <end position="73"/>
    </location>
</feature>